<dbReference type="Proteomes" id="UP000799437">
    <property type="component" value="Unassembled WGS sequence"/>
</dbReference>
<dbReference type="GO" id="GO:0008168">
    <property type="term" value="F:methyltransferase activity"/>
    <property type="evidence" value="ECO:0007669"/>
    <property type="project" value="UniProtKB-KW"/>
</dbReference>
<proteinExistence type="predicted"/>
<dbReference type="GeneID" id="54480326"/>
<evidence type="ECO:0000313" key="3">
    <source>
        <dbReference type="Proteomes" id="UP000799437"/>
    </source>
</evidence>
<dbReference type="OrthoDB" id="66144at2759"/>
<reference evidence="2" key="1">
    <citation type="journal article" date="2020" name="Stud. Mycol.">
        <title>101 Dothideomycetes genomes: a test case for predicting lifestyles and emergence of pathogens.</title>
        <authorList>
            <person name="Haridas S."/>
            <person name="Albert R."/>
            <person name="Binder M."/>
            <person name="Bloem J."/>
            <person name="Labutti K."/>
            <person name="Salamov A."/>
            <person name="Andreopoulos B."/>
            <person name="Baker S."/>
            <person name="Barry K."/>
            <person name="Bills G."/>
            <person name="Bluhm B."/>
            <person name="Cannon C."/>
            <person name="Castanera R."/>
            <person name="Culley D."/>
            <person name="Daum C."/>
            <person name="Ezra D."/>
            <person name="Gonzalez J."/>
            <person name="Henrissat B."/>
            <person name="Kuo A."/>
            <person name="Liang C."/>
            <person name="Lipzen A."/>
            <person name="Lutzoni F."/>
            <person name="Magnuson J."/>
            <person name="Mondo S."/>
            <person name="Nolan M."/>
            <person name="Ohm R."/>
            <person name="Pangilinan J."/>
            <person name="Park H.-J."/>
            <person name="Ramirez L."/>
            <person name="Alfaro M."/>
            <person name="Sun H."/>
            <person name="Tritt A."/>
            <person name="Yoshinaga Y."/>
            <person name="Zwiers L.-H."/>
            <person name="Turgeon B."/>
            <person name="Goodwin S."/>
            <person name="Spatafora J."/>
            <person name="Crous P."/>
            <person name="Grigoriev I."/>
        </authorList>
    </citation>
    <scope>NUCLEOTIDE SEQUENCE</scope>
    <source>
        <strain evidence="2">CBS 121739</strain>
    </source>
</reference>
<evidence type="ECO:0000259" key="1">
    <source>
        <dbReference type="Pfam" id="PF13649"/>
    </source>
</evidence>
<dbReference type="SUPFAM" id="SSF53335">
    <property type="entry name" value="S-adenosyl-L-methionine-dependent methyltransferases"/>
    <property type="match status" value="1"/>
</dbReference>
<protein>
    <submittedName>
        <fullName evidence="2">S-adenosyl-L-methionine-dependent methyltransferase</fullName>
    </submittedName>
</protein>
<organism evidence="2 3">
    <name type="scientific">Pseudovirgaria hyperparasitica</name>
    <dbReference type="NCBI Taxonomy" id="470096"/>
    <lineage>
        <taxon>Eukaryota</taxon>
        <taxon>Fungi</taxon>
        <taxon>Dikarya</taxon>
        <taxon>Ascomycota</taxon>
        <taxon>Pezizomycotina</taxon>
        <taxon>Dothideomycetes</taxon>
        <taxon>Dothideomycetes incertae sedis</taxon>
        <taxon>Acrospermales</taxon>
        <taxon>Acrospermaceae</taxon>
        <taxon>Pseudovirgaria</taxon>
    </lineage>
</organism>
<sequence length="222" mass="23743">MSQSSKPLPANLQEHLDRAYTLDGTPDANNSFYNQWADSYDEDFASVYASPRRAVETVIANLPADPPSQLKILDAGCGTGLVGTCLAASPSLRNKFLLDGIDLSPGMLAAAARKTGIYQDLAIADLNARIPKPDESYDVVLCVGTLTKAHVGPGVLAEFVRLAVKGGLVVVTVHGEVFESGGYRAEVERLRAEGVVQVVSLDDFGILNWAEEGGRMVVLRRV</sequence>
<dbReference type="InterPro" id="IPR041698">
    <property type="entry name" value="Methyltransf_25"/>
</dbReference>
<keyword evidence="2" id="KW-0808">Transferase</keyword>
<dbReference type="PANTHER" id="PTHR42912:SF80">
    <property type="entry name" value="METHYLTRANSFERASE DOMAIN-CONTAINING PROTEIN"/>
    <property type="match status" value="1"/>
</dbReference>
<gene>
    <name evidence="2" type="ORF">EJ05DRAFT_145127</name>
</gene>
<name>A0A6A6VXN4_9PEZI</name>
<dbReference type="RefSeq" id="XP_033597017.1">
    <property type="nucleotide sequence ID" value="XM_033739272.1"/>
</dbReference>
<feature type="domain" description="Methyltransferase" evidence="1">
    <location>
        <begin position="72"/>
        <end position="167"/>
    </location>
</feature>
<dbReference type="CDD" id="cd02440">
    <property type="entry name" value="AdoMet_MTases"/>
    <property type="match status" value="1"/>
</dbReference>
<accession>A0A6A6VXN4</accession>
<dbReference type="Gene3D" id="3.40.50.150">
    <property type="entry name" value="Vaccinia Virus protein VP39"/>
    <property type="match status" value="1"/>
</dbReference>
<dbReference type="GO" id="GO:0032259">
    <property type="term" value="P:methylation"/>
    <property type="evidence" value="ECO:0007669"/>
    <property type="project" value="UniProtKB-KW"/>
</dbReference>
<dbReference type="EMBL" id="ML996580">
    <property type="protein sequence ID" value="KAF2754566.1"/>
    <property type="molecule type" value="Genomic_DNA"/>
</dbReference>
<dbReference type="Pfam" id="PF13649">
    <property type="entry name" value="Methyltransf_25"/>
    <property type="match status" value="1"/>
</dbReference>
<dbReference type="InterPro" id="IPR050508">
    <property type="entry name" value="Methyltransf_Superfamily"/>
</dbReference>
<dbReference type="PANTHER" id="PTHR42912">
    <property type="entry name" value="METHYLTRANSFERASE"/>
    <property type="match status" value="1"/>
</dbReference>
<keyword evidence="3" id="KW-1185">Reference proteome</keyword>
<dbReference type="InterPro" id="IPR029063">
    <property type="entry name" value="SAM-dependent_MTases_sf"/>
</dbReference>
<keyword evidence="2" id="KW-0489">Methyltransferase</keyword>
<evidence type="ECO:0000313" key="2">
    <source>
        <dbReference type="EMBL" id="KAF2754566.1"/>
    </source>
</evidence>
<dbReference type="AlphaFoldDB" id="A0A6A6VXN4"/>